<keyword evidence="1" id="KW-0812">Transmembrane</keyword>
<evidence type="ECO:0000313" key="2">
    <source>
        <dbReference type="EMBL" id="AXC15395.1"/>
    </source>
</evidence>
<organism evidence="2 3">
    <name type="scientific">Acidisarcina polymorpha</name>
    <dbReference type="NCBI Taxonomy" id="2211140"/>
    <lineage>
        <taxon>Bacteria</taxon>
        <taxon>Pseudomonadati</taxon>
        <taxon>Acidobacteriota</taxon>
        <taxon>Terriglobia</taxon>
        <taxon>Terriglobales</taxon>
        <taxon>Acidobacteriaceae</taxon>
        <taxon>Acidisarcina</taxon>
    </lineage>
</organism>
<dbReference type="RefSeq" id="WP_150133154.1">
    <property type="nucleotide sequence ID" value="NZ_CP030840.1"/>
</dbReference>
<keyword evidence="3" id="KW-1185">Reference proteome</keyword>
<name>A0A2Z5G9Z7_9BACT</name>
<proteinExistence type="predicted"/>
<gene>
    <name evidence="2" type="ORF">ACPOL_6151</name>
</gene>
<keyword evidence="1" id="KW-1133">Transmembrane helix</keyword>
<sequence>MGQRTKSFTIAVVVTTLDLGVVMHSGPILWRVFGPVSSMRFVLFLLAGTGMFTLADIWSRSFKGYGHPLLPTEINEVGRADSLGNNKLEGADV</sequence>
<dbReference type="KEGG" id="abas:ACPOL_6151"/>
<feature type="transmembrane region" description="Helical" evidence="1">
    <location>
        <begin position="7"/>
        <end position="29"/>
    </location>
</feature>
<dbReference type="EMBL" id="CP030840">
    <property type="protein sequence ID" value="AXC15395.1"/>
    <property type="molecule type" value="Genomic_DNA"/>
</dbReference>
<dbReference type="Proteomes" id="UP000253606">
    <property type="component" value="Chromosome"/>
</dbReference>
<feature type="transmembrane region" description="Helical" evidence="1">
    <location>
        <begin position="41"/>
        <end position="58"/>
    </location>
</feature>
<evidence type="ECO:0000256" key="1">
    <source>
        <dbReference type="SAM" id="Phobius"/>
    </source>
</evidence>
<evidence type="ECO:0000313" key="3">
    <source>
        <dbReference type="Proteomes" id="UP000253606"/>
    </source>
</evidence>
<keyword evidence="1" id="KW-0472">Membrane</keyword>
<reference evidence="2 3" key="1">
    <citation type="journal article" date="2018" name="Front. Microbiol.">
        <title>Hydrolytic Capabilities as a Key to Environmental Success: Chitinolytic and Cellulolytic Acidobacteria From Acidic Sub-arctic Soils and Boreal Peatlands.</title>
        <authorList>
            <person name="Belova S.E."/>
            <person name="Ravin N.V."/>
            <person name="Pankratov T.A."/>
            <person name="Rakitin A.L."/>
            <person name="Ivanova A.A."/>
            <person name="Beletsky A.V."/>
            <person name="Mardanov A.V."/>
            <person name="Sinninghe Damste J.S."/>
            <person name="Dedysh S.N."/>
        </authorList>
    </citation>
    <scope>NUCLEOTIDE SEQUENCE [LARGE SCALE GENOMIC DNA]</scope>
    <source>
        <strain evidence="2 3">SBC82</strain>
    </source>
</reference>
<protein>
    <submittedName>
        <fullName evidence="2">Uncharacterized protein</fullName>
    </submittedName>
</protein>
<accession>A0A2Z5G9Z7</accession>
<dbReference type="AlphaFoldDB" id="A0A2Z5G9Z7"/>